<reference evidence="2" key="1">
    <citation type="submission" date="2017-01" db="EMBL/GenBank/DDBJ databases">
        <authorList>
            <person name="Varghese N."/>
            <person name="Submissions S."/>
        </authorList>
    </citation>
    <scope>NUCLEOTIDE SEQUENCE [LARGE SCALE GENOMIC DNA]</scope>
    <source>
        <strain evidence="2">CGMCC 1.7737</strain>
    </source>
</reference>
<name>A0A1N7CNC2_9EURY</name>
<sequence length="84" mass="9395">MMVARSGHREVATHYGCAYTNDGYRVMEEMAERVRGVTYKESRTLCVDDAMGVGGHHIEITFAHPDLAGWMRAHEANAERNGGR</sequence>
<dbReference type="AlphaFoldDB" id="A0A1N7CNC2"/>
<accession>A0A1N7CNC2</accession>
<dbReference type="EMBL" id="FTNO01000003">
    <property type="protein sequence ID" value="SIR65025.1"/>
    <property type="molecule type" value="Genomic_DNA"/>
</dbReference>
<dbReference type="Proteomes" id="UP000186914">
    <property type="component" value="Unassembled WGS sequence"/>
</dbReference>
<evidence type="ECO:0000313" key="2">
    <source>
        <dbReference type="Proteomes" id="UP000186914"/>
    </source>
</evidence>
<protein>
    <submittedName>
        <fullName evidence="1">Uncharacterized protein</fullName>
    </submittedName>
</protein>
<gene>
    <name evidence="1" type="ORF">SAMN05421858_3121</name>
</gene>
<dbReference type="RefSeq" id="WP_245800119.1">
    <property type="nucleotide sequence ID" value="NZ_FTNO01000003.1"/>
</dbReference>
<proteinExistence type="predicted"/>
<keyword evidence="2" id="KW-1185">Reference proteome</keyword>
<organism evidence="1 2">
    <name type="scientific">Haladaptatus litoreus</name>
    <dbReference type="NCBI Taxonomy" id="553468"/>
    <lineage>
        <taxon>Archaea</taxon>
        <taxon>Methanobacteriati</taxon>
        <taxon>Methanobacteriota</taxon>
        <taxon>Stenosarchaea group</taxon>
        <taxon>Halobacteria</taxon>
        <taxon>Halobacteriales</taxon>
        <taxon>Haladaptataceae</taxon>
        <taxon>Haladaptatus</taxon>
    </lineage>
</organism>
<evidence type="ECO:0000313" key="1">
    <source>
        <dbReference type="EMBL" id="SIR65025.1"/>
    </source>
</evidence>